<dbReference type="RefSeq" id="WP_269444235.1">
    <property type="nucleotide sequence ID" value="NZ_CP097463.1"/>
</dbReference>
<dbReference type="EMBL" id="CP097463">
    <property type="protein sequence ID" value="WAX57688.1"/>
    <property type="molecule type" value="Genomic_DNA"/>
</dbReference>
<keyword evidence="1" id="KW-0472">Membrane</keyword>
<keyword evidence="1" id="KW-0812">Transmembrane</keyword>
<name>A0ABY7K1E6_9ACTN</name>
<feature type="transmembrane region" description="Helical" evidence="1">
    <location>
        <begin position="140"/>
        <end position="161"/>
    </location>
</feature>
<feature type="transmembrane region" description="Helical" evidence="1">
    <location>
        <begin position="516"/>
        <end position="540"/>
    </location>
</feature>
<protein>
    <recommendedName>
        <fullName evidence="4">ABC-2 type transport system permease protein</fullName>
    </recommendedName>
</protein>
<organism evidence="2 3">
    <name type="scientific">Jatrophihabitans cynanchi</name>
    <dbReference type="NCBI Taxonomy" id="2944128"/>
    <lineage>
        <taxon>Bacteria</taxon>
        <taxon>Bacillati</taxon>
        <taxon>Actinomycetota</taxon>
        <taxon>Actinomycetes</taxon>
        <taxon>Jatrophihabitantales</taxon>
        <taxon>Jatrophihabitantaceae</taxon>
        <taxon>Jatrophihabitans</taxon>
    </lineage>
</organism>
<proteinExistence type="predicted"/>
<feature type="transmembrane region" description="Helical" evidence="1">
    <location>
        <begin position="356"/>
        <end position="381"/>
    </location>
</feature>
<keyword evidence="3" id="KW-1185">Reference proteome</keyword>
<accession>A0ABY7K1E6</accession>
<feature type="transmembrane region" description="Helical" evidence="1">
    <location>
        <begin position="173"/>
        <end position="195"/>
    </location>
</feature>
<gene>
    <name evidence="2" type="ORF">M6B22_02700</name>
</gene>
<reference evidence="2" key="1">
    <citation type="submission" date="2022-05" db="EMBL/GenBank/DDBJ databases">
        <title>Jatrophihabitans sp. SB3-54 whole genome sequence.</title>
        <authorList>
            <person name="Suh M.K."/>
            <person name="Eom M.K."/>
            <person name="Kim J.S."/>
            <person name="Kim H.S."/>
            <person name="Do H.E."/>
            <person name="Shin Y.K."/>
            <person name="Lee J.-S."/>
        </authorList>
    </citation>
    <scope>NUCLEOTIDE SEQUENCE</scope>
    <source>
        <strain evidence="2">SB3-54</strain>
    </source>
</reference>
<evidence type="ECO:0000256" key="1">
    <source>
        <dbReference type="SAM" id="Phobius"/>
    </source>
</evidence>
<feature type="transmembrane region" description="Helical" evidence="1">
    <location>
        <begin position="310"/>
        <end position="336"/>
    </location>
</feature>
<evidence type="ECO:0008006" key="4">
    <source>
        <dbReference type="Google" id="ProtNLM"/>
    </source>
</evidence>
<feature type="transmembrane region" description="Helical" evidence="1">
    <location>
        <begin position="473"/>
        <end position="496"/>
    </location>
</feature>
<feature type="transmembrane region" description="Helical" evidence="1">
    <location>
        <begin position="402"/>
        <end position="427"/>
    </location>
</feature>
<sequence>MTTLARAPATPLRPAAGPELRFGPRFVMSWRLIRRGASLIWLTAAGYMAIEVLVFRGAYPDEASRQKLLELSTSTAVRMMQGVPSGVDTAGGFAVWDGGWMLMVIVGCWALLTAIRLTRGEEDCGRAELVLSRPLTARQALAAHLAALAAAAAGVGVAAALPFVALGESLTSAVLWGIGLGALCAVAAALGALVAQVVAPRRAAVSVGLGLLAAAFVVRVVANSADGRIWLLTVAPFGWVERLRPFSDNDWTWLLAPVAAAVILGGVALAVCGGRDTGSALLRAARSHRSSFRLLGSAPGFGWRLNSAALVYWALTLAVVTFVFGLMTGALVEFIQDDETYRKMLESMGMDMSVPAVGYLSYIAKFLALPFAAFLGWRVGATRQEEADGRLDNLLVRGVVRWRWLAITAAHALLAALLLAAATTAALWAGTRAVDAPVTTWQVIEPLLGTVPLLVLFTGLAVLTFGIAPELTVVVPVTLAVLGYLLDTFGAALAWPDAVLGLSPFHHLARLPGEPMTPAAVAVITAIGLAAAIAGVVAFARRDLRGA</sequence>
<feature type="transmembrane region" description="Helical" evidence="1">
    <location>
        <begin position="39"/>
        <end position="59"/>
    </location>
</feature>
<evidence type="ECO:0000313" key="3">
    <source>
        <dbReference type="Proteomes" id="UP001164693"/>
    </source>
</evidence>
<keyword evidence="1" id="KW-1133">Transmembrane helix</keyword>
<feature type="transmembrane region" description="Helical" evidence="1">
    <location>
        <begin position="251"/>
        <end position="273"/>
    </location>
</feature>
<feature type="transmembrane region" description="Helical" evidence="1">
    <location>
        <begin position="447"/>
        <end position="466"/>
    </location>
</feature>
<evidence type="ECO:0000313" key="2">
    <source>
        <dbReference type="EMBL" id="WAX57688.1"/>
    </source>
</evidence>
<dbReference type="Proteomes" id="UP001164693">
    <property type="component" value="Chromosome"/>
</dbReference>
<feature type="transmembrane region" description="Helical" evidence="1">
    <location>
        <begin position="202"/>
        <end position="222"/>
    </location>
</feature>
<feature type="transmembrane region" description="Helical" evidence="1">
    <location>
        <begin position="100"/>
        <end position="119"/>
    </location>
</feature>